<dbReference type="AlphaFoldDB" id="A0A9P1CS08"/>
<name>A0A9P1CS08_9DINO</name>
<dbReference type="Proteomes" id="UP001152797">
    <property type="component" value="Unassembled WGS sequence"/>
</dbReference>
<keyword evidence="4" id="KW-1185">Reference proteome</keyword>
<feature type="compositionally biased region" description="Polar residues" evidence="1">
    <location>
        <begin position="710"/>
        <end position="740"/>
    </location>
</feature>
<feature type="compositionally biased region" description="Basic and acidic residues" evidence="1">
    <location>
        <begin position="610"/>
        <end position="622"/>
    </location>
</feature>
<organism evidence="2">
    <name type="scientific">Cladocopium goreaui</name>
    <dbReference type="NCBI Taxonomy" id="2562237"/>
    <lineage>
        <taxon>Eukaryota</taxon>
        <taxon>Sar</taxon>
        <taxon>Alveolata</taxon>
        <taxon>Dinophyceae</taxon>
        <taxon>Suessiales</taxon>
        <taxon>Symbiodiniaceae</taxon>
        <taxon>Cladocopium</taxon>
    </lineage>
</organism>
<evidence type="ECO:0000313" key="3">
    <source>
        <dbReference type="EMBL" id="CAL4782558.1"/>
    </source>
</evidence>
<feature type="region of interest" description="Disordered" evidence="1">
    <location>
        <begin position="119"/>
        <end position="156"/>
    </location>
</feature>
<evidence type="ECO:0000313" key="4">
    <source>
        <dbReference type="Proteomes" id="UP001152797"/>
    </source>
</evidence>
<feature type="non-terminal residue" evidence="2">
    <location>
        <position position="918"/>
    </location>
</feature>
<gene>
    <name evidence="2" type="ORF">C1SCF055_LOCUS21833</name>
</gene>
<protein>
    <submittedName>
        <fullName evidence="2">Uncharacterized protein</fullName>
    </submittedName>
</protein>
<feature type="compositionally biased region" description="Polar residues" evidence="1">
    <location>
        <begin position="656"/>
        <end position="689"/>
    </location>
</feature>
<accession>A0A9P1CS08</accession>
<evidence type="ECO:0000313" key="2">
    <source>
        <dbReference type="EMBL" id="CAI3995246.1"/>
    </source>
</evidence>
<reference evidence="3 4" key="2">
    <citation type="submission" date="2024-05" db="EMBL/GenBank/DDBJ databases">
        <authorList>
            <person name="Chen Y."/>
            <person name="Shah S."/>
            <person name="Dougan E. K."/>
            <person name="Thang M."/>
            <person name="Chan C."/>
        </authorList>
    </citation>
    <scope>NUCLEOTIDE SEQUENCE [LARGE SCALE GENOMIC DNA]</scope>
</reference>
<comment type="caution">
    <text evidence="2">The sequence shown here is derived from an EMBL/GenBank/DDBJ whole genome shotgun (WGS) entry which is preliminary data.</text>
</comment>
<feature type="region of interest" description="Disordered" evidence="1">
    <location>
        <begin position="566"/>
        <end position="742"/>
    </location>
</feature>
<dbReference type="EMBL" id="CAMXCT010002050">
    <property type="protein sequence ID" value="CAI3995246.1"/>
    <property type="molecule type" value="Genomic_DNA"/>
</dbReference>
<dbReference type="EMBL" id="CAMXCT030002050">
    <property type="protein sequence ID" value="CAL4782558.1"/>
    <property type="molecule type" value="Genomic_DNA"/>
</dbReference>
<sequence length="918" mass="101631">MRIKVASDTSGMNLPRFSHYYNVIECDAPTCAPEGETTYANTGPSVQAPGGEVPQREAPAEEYVTSGWKRILDALGNLYQVAEDENICLYCGAVDYEMYTCPDPRESEIKKALKDLRMTEEKGESAGAPMDGGEGETEAKGDAGADGPESDDDEDSADLYENQIAQVVREAIMKGGGDKWSTLDFYSAYPETNSRKTRTYRQIDYPILGRFRIIPTNGCEFHHIRNGYGGVAYGRDYVPELTPHEKAASWNLNVGMRHHVGKSSRNQGYGLKCDDAGWVDLDEVLKYSFFWAHPNIQEPVLLWTRNNGEGAMDLNEASRRMRSLFKIMHHSVVDGKSVPRCWHLWQHKRVVTMMPSCFHETSREKWESSKGARCAEEDLEGWSPISTRLHLGMSDPGNWRKGTRNKGEKAVFYLPSETLMDQFERRITDSGQPVTDQVIPFGSLRGAWVQDSAKKWHRLIVPSGLEQLVKSIHRPWRYAGRDQALREASSREQRFSAYFHSDPAVSEADLHALSGALAFGGTETLGAGAFRGISRSASEATLGATGLPEKARKVAAAANTGREGLARAASGAGATHELPPACGPQENTDDTFHYTANPRAAQHTSGTPVRKQELDERGKERSIGSVAAPTASQRRSRVAASQRLQCRSVDPAWQRRSANSVAASQRQQRRSVTPAASQRQQRRSANSVAASLAQRQRRSVTASPAPGSVAASQRRSATRLQSVEASQRRSATRLSGSVTAQRRKPKFWPPLPLHWDSKAAEISEIILGGEVKADDESEASENAAEEAIRKREEDRQEELRLAMEQFPLWARPLKIGCKQVLELGLINVAPDTNTAESTYNQDTGGVLNPPTEAYGRETLSLPALGVILVQRERQRNIEMSMEATHCGVTLTKEMQERMEYAWALAKTKEEKGQKGLID</sequence>
<dbReference type="EMBL" id="CAMXCT020002050">
    <property type="protein sequence ID" value="CAL1148621.1"/>
    <property type="molecule type" value="Genomic_DNA"/>
</dbReference>
<reference evidence="2" key="1">
    <citation type="submission" date="2022-10" db="EMBL/GenBank/DDBJ databases">
        <authorList>
            <person name="Chen Y."/>
            <person name="Dougan E. K."/>
            <person name="Chan C."/>
            <person name="Rhodes N."/>
            <person name="Thang M."/>
        </authorList>
    </citation>
    <scope>NUCLEOTIDE SEQUENCE</scope>
</reference>
<evidence type="ECO:0000256" key="1">
    <source>
        <dbReference type="SAM" id="MobiDB-lite"/>
    </source>
</evidence>
<proteinExistence type="predicted"/>